<dbReference type="SUPFAM" id="SSF52540">
    <property type="entry name" value="P-loop containing nucleoside triphosphate hydrolases"/>
    <property type="match status" value="1"/>
</dbReference>
<protein>
    <submittedName>
        <fullName evidence="6">AAA family ATPase</fullName>
    </submittedName>
</protein>
<dbReference type="InterPro" id="IPR027417">
    <property type="entry name" value="P-loop_NTPase"/>
</dbReference>
<evidence type="ECO:0000256" key="2">
    <source>
        <dbReference type="ARBA" id="ARBA00022741"/>
    </source>
</evidence>
<accession>A0ABV6DV54</accession>
<dbReference type="Proteomes" id="UP001589776">
    <property type="component" value="Unassembled WGS sequence"/>
</dbReference>
<proteinExistence type="inferred from homology"/>
<sequence>MARADLLLKLVVAGKSGDSKLFQQTVEALIAEERSKQHHVLADRLAESLRSATPPKQSPSFINDSIRNFVHEIIPNRHLDDLIISDAVLEACRELIEEQHRSELLRSYNLEPRNRVLLTGPPGNGKTSLAEAIATSLMVPMYTIRYEGIIGSYLGETASRLNKMFEYIRSRKCVLFFDEFDAIGKERGDEHETGEIKRVVSSLLLQFDELPSHVVVIVATNHPELLDRAVWRRFQLRLLLSKPERQQIEEWFKRFQKRFEQPLGHSLKTLSERLTGLSFAEVEEFGLDIQRRYILSMPASDLKSIIRDRLKQWEAKYKLKSEESE</sequence>
<dbReference type="InterPro" id="IPR003959">
    <property type="entry name" value="ATPase_AAA_core"/>
</dbReference>
<gene>
    <name evidence="6" type="ORF">ACFFK0_29445</name>
</gene>
<dbReference type="CDD" id="cd19481">
    <property type="entry name" value="RecA-like_protease"/>
    <property type="match status" value="1"/>
</dbReference>
<evidence type="ECO:0000313" key="6">
    <source>
        <dbReference type="EMBL" id="MFC0216527.1"/>
    </source>
</evidence>
<keyword evidence="2 4" id="KW-0547">Nucleotide-binding</keyword>
<comment type="similarity">
    <text evidence="1 4">Belongs to the AAA ATPase family.</text>
</comment>
<evidence type="ECO:0000259" key="5">
    <source>
        <dbReference type="SMART" id="SM00382"/>
    </source>
</evidence>
<evidence type="ECO:0000313" key="7">
    <source>
        <dbReference type="Proteomes" id="UP001589776"/>
    </source>
</evidence>
<dbReference type="InterPro" id="IPR050221">
    <property type="entry name" value="26S_Proteasome_ATPase"/>
</dbReference>
<keyword evidence="3 4" id="KW-0067">ATP-binding</keyword>
<dbReference type="RefSeq" id="WP_377474805.1">
    <property type="nucleotide sequence ID" value="NZ_JBHLWN010000122.1"/>
</dbReference>
<evidence type="ECO:0000256" key="1">
    <source>
        <dbReference type="ARBA" id="ARBA00006914"/>
    </source>
</evidence>
<keyword evidence="7" id="KW-1185">Reference proteome</keyword>
<dbReference type="EMBL" id="JBHLWN010000122">
    <property type="protein sequence ID" value="MFC0216527.1"/>
    <property type="molecule type" value="Genomic_DNA"/>
</dbReference>
<evidence type="ECO:0000256" key="3">
    <source>
        <dbReference type="ARBA" id="ARBA00022840"/>
    </source>
</evidence>
<dbReference type="PROSITE" id="PS00674">
    <property type="entry name" value="AAA"/>
    <property type="match status" value="1"/>
</dbReference>
<name>A0ABV6DV54_9BACL</name>
<dbReference type="InterPro" id="IPR003960">
    <property type="entry name" value="ATPase_AAA_CS"/>
</dbReference>
<dbReference type="SMART" id="SM00382">
    <property type="entry name" value="AAA"/>
    <property type="match status" value="1"/>
</dbReference>
<feature type="domain" description="AAA+ ATPase" evidence="5">
    <location>
        <begin position="112"/>
        <end position="244"/>
    </location>
</feature>
<organism evidence="6 7">
    <name type="scientific">Paenibacillus chartarius</name>
    <dbReference type="NCBI Taxonomy" id="747481"/>
    <lineage>
        <taxon>Bacteria</taxon>
        <taxon>Bacillati</taxon>
        <taxon>Bacillota</taxon>
        <taxon>Bacilli</taxon>
        <taxon>Bacillales</taxon>
        <taxon>Paenibacillaceae</taxon>
        <taxon>Paenibacillus</taxon>
    </lineage>
</organism>
<comment type="caution">
    <text evidence="6">The sequence shown here is derived from an EMBL/GenBank/DDBJ whole genome shotgun (WGS) entry which is preliminary data.</text>
</comment>
<dbReference type="InterPro" id="IPR003593">
    <property type="entry name" value="AAA+_ATPase"/>
</dbReference>
<reference evidence="6 7" key="1">
    <citation type="submission" date="2024-09" db="EMBL/GenBank/DDBJ databases">
        <authorList>
            <person name="Sun Q."/>
            <person name="Mori K."/>
        </authorList>
    </citation>
    <scope>NUCLEOTIDE SEQUENCE [LARGE SCALE GENOMIC DNA]</scope>
    <source>
        <strain evidence="6 7">CCM 7759</strain>
    </source>
</reference>
<evidence type="ECO:0000256" key="4">
    <source>
        <dbReference type="RuleBase" id="RU003651"/>
    </source>
</evidence>
<dbReference type="PANTHER" id="PTHR23073">
    <property type="entry name" value="26S PROTEASOME REGULATORY SUBUNIT"/>
    <property type="match status" value="1"/>
</dbReference>
<dbReference type="Gene3D" id="3.40.50.300">
    <property type="entry name" value="P-loop containing nucleotide triphosphate hydrolases"/>
    <property type="match status" value="1"/>
</dbReference>
<dbReference type="Pfam" id="PF00004">
    <property type="entry name" value="AAA"/>
    <property type="match status" value="1"/>
</dbReference>